<dbReference type="SMART" id="SM00924">
    <property type="entry name" value="MgtE_N"/>
    <property type="match status" value="1"/>
</dbReference>
<dbReference type="SUPFAM" id="SSF54631">
    <property type="entry name" value="CBS-domain pair"/>
    <property type="match status" value="1"/>
</dbReference>
<reference evidence="3 4" key="1">
    <citation type="submission" date="2018-03" db="EMBL/GenBank/DDBJ databases">
        <title>Genomic Encyclopedia of Archaeal and Bacterial Type Strains, Phase II (KMG-II): from individual species to whole genera.</title>
        <authorList>
            <person name="Goeker M."/>
        </authorList>
    </citation>
    <scope>NUCLEOTIDE SEQUENCE [LARGE SCALE GENOMIC DNA]</scope>
    <source>
        <strain evidence="3 4">DSM 100065</strain>
    </source>
</reference>
<keyword evidence="1" id="KW-0129">CBS domain</keyword>
<dbReference type="OrthoDB" id="9764830at2"/>
<dbReference type="Proteomes" id="UP000237752">
    <property type="component" value="Unassembled WGS sequence"/>
</dbReference>
<dbReference type="InterPro" id="IPR058838">
    <property type="entry name" value="SH3_actinomycetes"/>
</dbReference>
<dbReference type="GO" id="GO:0015095">
    <property type="term" value="F:magnesium ion transmembrane transporter activity"/>
    <property type="evidence" value="ECO:0007669"/>
    <property type="project" value="InterPro"/>
</dbReference>
<organism evidence="3 4">
    <name type="scientific">Antricoccus suffuscus</name>
    <dbReference type="NCBI Taxonomy" id="1629062"/>
    <lineage>
        <taxon>Bacteria</taxon>
        <taxon>Bacillati</taxon>
        <taxon>Actinomycetota</taxon>
        <taxon>Actinomycetes</taxon>
        <taxon>Geodermatophilales</taxon>
        <taxon>Antricoccaceae</taxon>
        <taxon>Antricoccus</taxon>
    </lineage>
</organism>
<dbReference type="InterPro" id="IPR038076">
    <property type="entry name" value="MgtE_N_sf"/>
</dbReference>
<dbReference type="Gene3D" id="1.25.60.10">
    <property type="entry name" value="MgtE N-terminal domain-like"/>
    <property type="match status" value="1"/>
</dbReference>
<evidence type="ECO:0000313" key="4">
    <source>
        <dbReference type="Proteomes" id="UP000237752"/>
    </source>
</evidence>
<sequence length="415" mass="45895">MTSTSRVYLTRLAGLPVYGPLSDRVGKIRDIVVTLRTDATPARVVGLVVEISRGRQSFVPISRMTSVDTHALVLSSGTVSVRRFEQRPQELLVMAQLLDRTVTVKSSGKQALLVDVAMEQNRARDWLLMRVAVRERGASRLAPRRGHIIQLDWHDISGIAVQRDPQGAHALLEEFEEQKAADVAARIRDLPDRRRQEIAEALDDDRLADILEELPEDDQREIIANLDEDRAADVLSEMDPDDAADLLGQMTIVDRDRLLSLMEPDEAQAVEQLLGYSNDTAGGIMTSQPVILPPDTTIAEALAIVRREEFSPALASQVYVARPPSATPTGKFLGVVHIQRLLREPPSELIGSVTDTALEPLRPSATLPEITRYFATYNLVGAPVIDEIGRLLGAVTVDDLLDHLLPKDWREDEDG</sequence>
<dbReference type="PROSITE" id="PS51371">
    <property type="entry name" value="CBS"/>
    <property type="match status" value="2"/>
</dbReference>
<dbReference type="PANTHER" id="PTHR43773:SF1">
    <property type="entry name" value="MAGNESIUM TRANSPORTER MGTE"/>
    <property type="match status" value="1"/>
</dbReference>
<comment type="caution">
    <text evidence="3">The sequence shown here is derived from an EMBL/GenBank/DDBJ whole genome shotgun (WGS) entry which is preliminary data.</text>
</comment>
<dbReference type="InterPro" id="IPR006669">
    <property type="entry name" value="MgtE_transporter"/>
</dbReference>
<dbReference type="Gene3D" id="3.10.580.10">
    <property type="entry name" value="CBS-domain"/>
    <property type="match status" value="1"/>
</dbReference>
<dbReference type="Pfam" id="PF03448">
    <property type="entry name" value="MgtE_N"/>
    <property type="match status" value="1"/>
</dbReference>
<feature type="domain" description="CBS" evidence="2">
    <location>
        <begin position="285"/>
        <end position="353"/>
    </location>
</feature>
<accession>A0A2T0ZXF9</accession>
<dbReference type="CDD" id="cd04606">
    <property type="entry name" value="CBS_pair_Mg_transporter"/>
    <property type="match status" value="1"/>
</dbReference>
<dbReference type="PANTHER" id="PTHR43773">
    <property type="entry name" value="MAGNESIUM TRANSPORTER MGTE"/>
    <property type="match status" value="1"/>
</dbReference>
<dbReference type="InterPro" id="IPR011033">
    <property type="entry name" value="PRC_barrel-like_sf"/>
</dbReference>
<dbReference type="EMBL" id="PVUE01000012">
    <property type="protein sequence ID" value="PRZ41046.1"/>
    <property type="molecule type" value="Genomic_DNA"/>
</dbReference>
<gene>
    <name evidence="3" type="ORF">CLV47_11279</name>
</gene>
<dbReference type="RefSeq" id="WP_106349701.1">
    <property type="nucleotide sequence ID" value="NZ_PVUE01000012.1"/>
</dbReference>
<dbReference type="InterPro" id="IPR006668">
    <property type="entry name" value="Mg_transptr_MgtE_intracell_dom"/>
</dbReference>
<feature type="domain" description="CBS" evidence="2">
    <location>
        <begin position="354"/>
        <end position="413"/>
    </location>
</feature>
<evidence type="ECO:0000256" key="1">
    <source>
        <dbReference type="PROSITE-ProRule" id="PRU00703"/>
    </source>
</evidence>
<dbReference type="InterPro" id="IPR000644">
    <property type="entry name" value="CBS_dom"/>
</dbReference>
<dbReference type="Pfam" id="PF26205">
    <property type="entry name" value="SH3_actinomycetes"/>
    <property type="match status" value="1"/>
</dbReference>
<dbReference type="AlphaFoldDB" id="A0A2T0ZXF9"/>
<name>A0A2T0ZXF9_9ACTN</name>
<evidence type="ECO:0000313" key="3">
    <source>
        <dbReference type="EMBL" id="PRZ41046.1"/>
    </source>
</evidence>
<protein>
    <submittedName>
        <fullName evidence="3">Mg/Co/Ni transporter MgtE</fullName>
    </submittedName>
</protein>
<evidence type="ECO:0000259" key="2">
    <source>
        <dbReference type="PROSITE" id="PS51371"/>
    </source>
</evidence>
<dbReference type="SUPFAM" id="SSF158791">
    <property type="entry name" value="MgtE N-terminal domain-like"/>
    <property type="match status" value="1"/>
</dbReference>
<dbReference type="SUPFAM" id="SSF50346">
    <property type="entry name" value="PRC-barrel domain"/>
    <property type="match status" value="1"/>
</dbReference>
<dbReference type="InterPro" id="IPR046342">
    <property type="entry name" value="CBS_dom_sf"/>
</dbReference>
<proteinExistence type="predicted"/>
<keyword evidence="4" id="KW-1185">Reference proteome</keyword>
<dbReference type="Pfam" id="PF00571">
    <property type="entry name" value="CBS"/>
    <property type="match status" value="2"/>
</dbReference>
<dbReference type="SMART" id="SM00116">
    <property type="entry name" value="CBS"/>
    <property type="match status" value="2"/>
</dbReference>
<dbReference type="GO" id="GO:0016020">
    <property type="term" value="C:membrane"/>
    <property type="evidence" value="ECO:0007669"/>
    <property type="project" value="InterPro"/>
</dbReference>